<gene>
    <name evidence="1" type="ORF">EIW28_05075</name>
</gene>
<proteinExistence type="predicted"/>
<dbReference type="AlphaFoldDB" id="A0A426V5L9"/>
<evidence type="ECO:0000313" key="1">
    <source>
        <dbReference type="EMBL" id="RRS02108.1"/>
    </source>
</evidence>
<reference evidence="1 2" key="1">
    <citation type="submission" date="2018-12" db="EMBL/GenBank/DDBJ databases">
        <title>Glycomyces sp. YIM 121974 draft genome.</title>
        <authorList>
            <person name="Li Q."/>
        </authorList>
    </citation>
    <scope>NUCLEOTIDE SEQUENCE [LARGE SCALE GENOMIC DNA]</scope>
    <source>
        <strain evidence="1 2">YIM 121974</strain>
    </source>
</reference>
<organism evidence="1 2">
    <name type="scientific">Glycomyces terrestris</name>
    <dbReference type="NCBI Taxonomy" id="2493553"/>
    <lineage>
        <taxon>Bacteria</taxon>
        <taxon>Bacillati</taxon>
        <taxon>Actinomycetota</taxon>
        <taxon>Actinomycetes</taxon>
        <taxon>Glycomycetales</taxon>
        <taxon>Glycomycetaceae</taxon>
        <taxon>Glycomyces</taxon>
    </lineage>
</organism>
<keyword evidence="1" id="KW-0808">Transferase</keyword>
<dbReference type="RefSeq" id="WP_125246583.1">
    <property type="nucleotide sequence ID" value="NZ_RSEB01000001.1"/>
</dbReference>
<dbReference type="Gene3D" id="3.90.1200.10">
    <property type="match status" value="1"/>
</dbReference>
<dbReference type="EMBL" id="RSEB01000001">
    <property type="protein sequence ID" value="RRS02108.1"/>
    <property type="molecule type" value="Genomic_DNA"/>
</dbReference>
<dbReference type="GO" id="GO:0016740">
    <property type="term" value="F:transferase activity"/>
    <property type="evidence" value="ECO:0007669"/>
    <property type="project" value="UniProtKB-KW"/>
</dbReference>
<dbReference type="InterPro" id="IPR011009">
    <property type="entry name" value="Kinase-like_dom_sf"/>
</dbReference>
<comment type="caution">
    <text evidence="1">The sequence shown here is derived from an EMBL/GenBank/DDBJ whole genome shotgun (WGS) entry which is preliminary data.</text>
</comment>
<keyword evidence="2" id="KW-1185">Reference proteome</keyword>
<dbReference type="OrthoDB" id="2570531at2"/>
<protein>
    <submittedName>
        <fullName evidence="1">Aminoglycoside phosphotransferase family protein</fullName>
    </submittedName>
</protein>
<accession>A0A426V5L9</accession>
<dbReference type="SUPFAM" id="SSF56112">
    <property type="entry name" value="Protein kinase-like (PK-like)"/>
    <property type="match status" value="1"/>
</dbReference>
<dbReference type="Proteomes" id="UP000277256">
    <property type="component" value="Unassembled WGS sequence"/>
</dbReference>
<sequence>MSRFGETVPYDATAIRTGWDSLPEPVRATIIKELGGAPAEIRMAGGGFSGGFAARVRSESGAELFVKAAGADRSWALAAYRQEARVNRALPAGVPAPRLEFAADFDDWTVLGFEALPGRAPTLPMSPRDLDLMLDAWAQAAAALTPAPQALLDLGVEARPIDDNLRQFTGVATGRKEPFFVPAALEGRLEELAALEAGIDAAMESDAVMHFDLRPDNMVLGADRAWVCDWNWVQVHSPWFDTACFLIAAHGDGHDADALFWKHPTAAGVTPDELDTALASITGYYLGESAGDLIPDVSPYIRKHQRWSGLAAADWLARRRGWS</sequence>
<name>A0A426V5L9_9ACTN</name>
<evidence type="ECO:0000313" key="2">
    <source>
        <dbReference type="Proteomes" id="UP000277256"/>
    </source>
</evidence>